<dbReference type="PANTHER" id="PTHR11533:SF174">
    <property type="entry name" value="PUROMYCIN-SENSITIVE AMINOPEPTIDASE-RELATED"/>
    <property type="match status" value="1"/>
</dbReference>
<keyword evidence="3" id="KW-1185">Reference proteome</keyword>
<feature type="region of interest" description="Disordered" evidence="1">
    <location>
        <begin position="1"/>
        <end position="20"/>
    </location>
</feature>
<feature type="domain" description="Aminopeptidase N-like N-terminal" evidence="2">
    <location>
        <begin position="26"/>
        <end position="115"/>
    </location>
</feature>
<dbReference type="GO" id="GO:0005615">
    <property type="term" value="C:extracellular space"/>
    <property type="evidence" value="ECO:0007669"/>
    <property type="project" value="TreeGrafter"/>
</dbReference>
<dbReference type="InterPro" id="IPR050344">
    <property type="entry name" value="Peptidase_M1_aminopeptidases"/>
</dbReference>
<evidence type="ECO:0000256" key="1">
    <source>
        <dbReference type="SAM" id="MobiDB-lite"/>
    </source>
</evidence>
<evidence type="ECO:0000259" key="2">
    <source>
        <dbReference type="Pfam" id="PF17900"/>
    </source>
</evidence>
<dbReference type="GO" id="GO:0070006">
    <property type="term" value="F:metalloaminopeptidase activity"/>
    <property type="evidence" value="ECO:0007669"/>
    <property type="project" value="TreeGrafter"/>
</dbReference>
<dbReference type="InterPro" id="IPR045357">
    <property type="entry name" value="Aminopeptidase_N-like_N"/>
</dbReference>
<dbReference type="Pfam" id="PF17900">
    <property type="entry name" value="Peptidase_M1_N"/>
    <property type="match status" value="1"/>
</dbReference>
<evidence type="ECO:0000313" key="4">
    <source>
        <dbReference type="WBParaSite" id="maker-unitig_34808-snap-gene-0.1-mRNA-1"/>
    </source>
</evidence>
<dbReference type="Gene3D" id="2.60.40.1730">
    <property type="entry name" value="tricorn interacting facor f3 domain"/>
    <property type="match status" value="1"/>
</dbReference>
<proteinExistence type="predicted"/>
<reference evidence="4" key="1">
    <citation type="submission" date="2016-11" db="UniProtKB">
        <authorList>
            <consortium name="WormBaseParasite"/>
        </authorList>
    </citation>
    <scope>IDENTIFICATION</scope>
</reference>
<organism evidence="3 4">
    <name type="scientific">Macrostomum lignano</name>
    <dbReference type="NCBI Taxonomy" id="282301"/>
    <lineage>
        <taxon>Eukaryota</taxon>
        <taxon>Metazoa</taxon>
        <taxon>Spiralia</taxon>
        <taxon>Lophotrochozoa</taxon>
        <taxon>Platyhelminthes</taxon>
        <taxon>Rhabditophora</taxon>
        <taxon>Macrostomorpha</taxon>
        <taxon>Macrostomida</taxon>
        <taxon>Macrostomidae</taxon>
        <taxon>Macrostomum</taxon>
    </lineage>
</organism>
<sequence>RLKSASTNPRRPSSCHSTRPCQSVGGQLSLSFSGALNSRMKGFYRTVYTDSSTGAERSLRRHPVRAPTDARRCLPCWDEPGAEGNLRCHYATDRDTSSGLVSVKFQQSPIMSTYLLAFAVGRFDYVEDYDSDNVRLRVYTPAGRAGSRADFRAGPGSCRCAGTSRSWPWENWGLVTYQETALLVDCENSSAANKRKGRLGDPHAARMAAARRHFATASAATWTGTSTQMPRRSSFGKRSRGEASGQPMGYPLISVSAKPADNDDGQQLELSISRSESDSSLARTQGLAAWRVPIQPRVFKMNLLLTEKSAAVRVPKAAWVKLNPGFVGVYRTFVQRGDADGSHCCAAAGTANADRFNLESDLFRAVFRPVDCRSFSCCKVVDACKVEQFYTVWADLLDNLAATIQLCEPAFQRCGGWDALNGRTGHDVALLRGGADSRAWPGRDTVSGGGEGPAPGLPGTALREMRHTCRPAGDSIYRTVLSNGCE</sequence>
<dbReference type="WBParaSite" id="maker-unitig_34808-snap-gene-0.1-mRNA-1">
    <property type="protein sequence ID" value="maker-unitig_34808-snap-gene-0.1-mRNA-1"/>
    <property type="gene ID" value="maker-unitig_34808-snap-gene-0.1"/>
</dbReference>
<dbReference type="GO" id="GO:0016020">
    <property type="term" value="C:membrane"/>
    <property type="evidence" value="ECO:0007669"/>
    <property type="project" value="TreeGrafter"/>
</dbReference>
<feature type="region of interest" description="Disordered" evidence="1">
    <location>
        <begin position="221"/>
        <end position="267"/>
    </location>
</feature>
<protein>
    <submittedName>
        <fullName evidence="4">Peptidase_M1_N domain-containing protein</fullName>
    </submittedName>
</protein>
<dbReference type="GO" id="GO:0006508">
    <property type="term" value="P:proteolysis"/>
    <property type="evidence" value="ECO:0007669"/>
    <property type="project" value="TreeGrafter"/>
</dbReference>
<dbReference type="GO" id="GO:0042277">
    <property type="term" value="F:peptide binding"/>
    <property type="evidence" value="ECO:0007669"/>
    <property type="project" value="TreeGrafter"/>
</dbReference>
<dbReference type="AlphaFoldDB" id="A0A1I8FIU8"/>
<dbReference type="PANTHER" id="PTHR11533">
    <property type="entry name" value="PROTEASE M1 ZINC METALLOPROTEASE"/>
    <property type="match status" value="1"/>
</dbReference>
<dbReference type="GO" id="GO:0008270">
    <property type="term" value="F:zinc ion binding"/>
    <property type="evidence" value="ECO:0007669"/>
    <property type="project" value="TreeGrafter"/>
</dbReference>
<dbReference type="InterPro" id="IPR042097">
    <property type="entry name" value="Aminopeptidase_N-like_N_sf"/>
</dbReference>
<dbReference type="SUPFAM" id="SSF63737">
    <property type="entry name" value="Leukotriene A4 hydrolase N-terminal domain"/>
    <property type="match status" value="1"/>
</dbReference>
<dbReference type="GO" id="GO:0043171">
    <property type="term" value="P:peptide catabolic process"/>
    <property type="evidence" value="ECO:0007669"/>
    <property type="project" value="TreeGrafter"/>
</dbReference>
<evidence type="ECO:0000313" key="3">
    <source>
        <dbReference type="Proteomes" id="UP000095280"/>
    </source>
</evidence>
<dbReference type="Proteomes" id="UP000095280">
    <property type="component" value="Unplaced"/>
</dbReference>
<dbReference type="GO" id="GO:0005737">
    <property type="term" value="C:cytoplasm"/>
    <property type="evidence" value="ECO:0007669"/>
    <property type="project" value="TreeGrafter"/>
</dbReference>
<name>A0A1I8FIU8_9PLAT</name>
<accession>A0A1I8FIU8</accession>